<gene>
    <name evidence="1" type="ORF">IM676_06270</name>
</gene>
<evidence type="ECO:0000313" key="1">
    <source>
        <dbReference type="EMBL" id="QOV23883.1"/>
    </source>
</evidence>
<keyword evidence="2" id="KW-1185">Reference proteome</keyword>
<dbReference type="Proteomes" id="UP000593846">
    <property type="component" value="Chromosome"/>
</dbReference>
<organism evidence="1 2">
    <name type="scientific">Anabaenopsis elenkinii CCIBt3563</name>
    <dbReference type="NCBI Taxonomy" id="2779889"/>
    <lineage>
        <taxon>Bacteria</taxon>
        <taxon>Bacillati</taxon>
        <taxon>Cyanobacteriota</taxon>
        <taxon>Cyanophyceae</taxon>
        <taxon>Nostocales</taxon>
        <taxon>Nodulariaceae</taxon>
        <taxon>Anabaenopsis</taxon>
    </lineage>
</organism>
<dbReference type="AlphaFoldDB" id="A0A7S6RFI9"/>
<dbReference type="KEGG" id="aee:IM676_06270"/>
<feature type="non-terminal residue" evidence="1">
    <location>
        <position position="134"/>
    </location>
</feature>
<protein>
    <submittedName>
        <fullName evidence="1">Uncharacterized protein</fullName>
    </submittedName>
</protein>
<evidence type="ECO:0000313" key="2">
    <source>
        <dbReference type="Proteomes" id="UP000593846"/>
    </source>
</evidence>
<accession>A0A7S6RFI9</accession>
<reference evidence="2" key="1">
    <citation type="submission" date="2020-10" db="EMBL/GenBank/DDBJ databases">
        <title>Genome-based taxonomic classification of the species Anabaenopsis elenkinii.</title>
        <authorList>
            <person name="Delbaje E."/>
            <person name="Andreote A.P.D."/>
            <person name="Pellegrinetti T.A."/>
            <person name="Cruz R.B."/>
            <person name="Branco L.H.Z."/>
            <person name="Fiore M.F."/>
        </authorList>
    </citation>
    <scope>NUCLEOTIDE SEQUENCE [LARGE SCALE GENOMIC DNA]</scope>
    <source>
        <strain evidence="2">CCIBt3563</strain>
    </source>
</reference>
<proteinExistence type="predicted"/>
<dbReference type="EMBL" id="CP063311">
    <property type="protein sequence ID" value="QOV23883.1"/>
    <property type="molecule type" value="Genomic_DNA"/>
</dbReference>
<dbReference type="RefSeq" id="WP_200989415.1">
    <property type="nucleotide sequence ID" value="NZ_CP063311.1"/>
</dbReference>
<sequence>MFSSCVFQVVTTSENVPTEDVLPADLNPAESSPSLRPCSEDIPQITIVKNIDFKYVFYEPSQNVATLNLKSQYIPDSSDSVNVPLVTISKNILTQDFLGTQVKSVESILASVGTGEDVPLVIIGNNVIARDVFP</sequence>
<name>A0A7S6RFI9_9CYAN</name>